<evidence type="ECO:0008006" key="3">
    <source>
        <dbReference type="Google" id="ProtNLM"/>
    </source>
</evidence>
<sequence>MVTKTLFLFHHDWHVRANVTLCNHSSVKIPLLLETVQPLCLAFYLALAVRTPFFTPLVFSVQDSRSRFQERSWHGARPRGKLVRPKNKVFYEPPACVLAFFMHNTIGPGLVFSFDVH</sequence>
<name>A0ABD0K6Z1_9CAEN</name>
<dbReference type="AlphaFoldDB" id="A0ABD0K6Z1"/>
<organism evidence="1 2">
    <name type="scientific">Batillaria attramentaria</name>
    <dbReference type="NCBI Taxonomy" id="370345"/>
    <lineage>
        <taxon>Eukaryota</taxon>
        <taxon>Metazoa</taxon>
        <taxon>Spiralia</taxon>
        <taxon>Lophotrochozoa</taxon>
        <taxon>Mollusca</taxon>
        <taxon>Gastropoda</taxon>
        <taxon>Caenogastropoda</taxon>
        <taxon>Sorbeoconcha</taxon>
        <taxon>Cerithioidea</taxon>
        <taxon>Batillariidae</taxon>
        <taxon>Batillaria</taxon>
    </lineage>
</organism>
<dbReference type="Proteomes" id="UP001519460">
    <property type="component" value="Unassembled WGS sequence"/>
</dbReference>
<keyword evidence="2" id="KW-1185">Reference proteome</keyword>
<gene>
    <name evidence="1" type="ORF">BaRGS_00026183</name>
</gene>
<comment type="caution">
    <text evidence="1">The sequence shown here is derived from an EMBL/GenBank/DDBJ whole genome shotgun (WGS) entry which is preliminary data.</text>
</comment>
<proteinExistence type="predicted"/>
<protein>
    <recommendedName>
        <fullName evidence="3">Transmembrane protein</fullName>
    </recommendedName>
</protein>
<accession>A0ABD0K6Z1</accession>
<evidence type="ECO:0000313" key="2">
    <source>
        <dbReference type="Proteomes" id="UP001519460"/>
    </source>
</evidence>
<dbReference type="EMBL" id="JACVVK020000242">
    <property type="protein sequence ID" value="KAK7482582.1"/>
    <property type="molecule type" value="Genomic_DNA"/>
</dbReference>
<evidence type="ECO:0000313" key="1">
    <source>
        <dbReference type="EMBL" id="KAK7482582.1"/>
    </source>
</evidence>
<reference evidence="1 2" key="1">
    <citation type="journal article" date="2023" name="Sci. Data">
        <title>Genome assembly of the Korean intertidal mud-creeper Batillaria attramentaria.</title>
        <authorList>
            <person name="Patra A.K."/>
            <person name="Ho P.T."/>
            <person name="Jun S."/>
            <person name="Lee S.J."/>
            <person name="Kim Y."/>
            <person name="Won Y.J."/>
        </authorList>
    </citation>
    <scope>NUCLEOTIDE SEQUENCE [LARGE SCALE GENOMIC DNA]</scope>
    <source>
        <strain evidence="1">Wonlab-2016</strain>
    </source>
</reference>